<reference evidence="1 2" key="1">
    <citation type="journal article" date="2022" name="Hortic Res">
        <title>A haplotype resolved chromosomal level avocado genome allows analysis of novel avocado genes.</title>
        <authorList>
            <person name="Nath O."/>
            <person name="Fletcher S.J."/>
            <person name="Hayward A."/>
            <person name="Shaw L.M."/>
            <person name="Masouleh A.K."/>
            <person name="Furtado A."/>
            <person name="Henry R.J."/>
            <person name="Mitter N."/>
        </authorList>
    </citation>
    <scope>NUCLEOTIDE SEQUENCE [LARGE SCALE GENOMIC DNA]</scope>
    <source>
        <strain evidence="2">cv. Hass</strain>
    </source>
</reference>
<organism evidence="1 2">
    <name type="scientific">Persea americana</name>
    <name type="common">Avocado</name>
    <dbReference type="NCBI Taxonomy" id="3435"/>
    <lineage>
        <taxon>Eukaryota</taxon>
        <taxon>Viridiplantae</taxon>
        <taxon>Streptophyta</taxon>
        <taxon>Embryophyta</taxon>
        <taxon>Tracheophyta</taxon>
        <taxon>Spermatophyta</taxon>
        <taxon>Magnoliopsida</taxon>
        <taxon>Magnoliidae</taxon>
        <taxon>Laurales</taxon>
        <taxon>Lauraceae</taxon>
        <taxon>Persea</taxon>
    </lineage>
</organism>
<proteinExistence type="predicted"/>
<accession>A0ACC2MJX4</accession>
<sequence>MFPAPPPPPPPAPPPPPPAAAESAGSSTPISRPNPNRQSPRNNQTTPTSRSTDRDTCYFCRQKGHWASNCPQNSNKRSSPSLPSASNIINGQDFPETQCPCGAGICRVLTSKTPKNPGRKFYRCPDPGPSRCDFFEWCDTVTCNGVPNVAESSCPTCSCGAGKCILLTEKDGKDAGRKYFACNVKKHMIILLCYFNTYITDVTFPFPGQGACNFKLWHDLLGKGSEGAVARELKFSDTVTLSHHGEQRASLSSASGEILDMVAYGGDVGEQPESVGQGARSYLQHLDGPGKDFQRDGVTRAIIFSDTGAQSQYGEQRKSFSPGPFEGEIIDGEASGDHIAVQSDSEVSDQTLYQFCEQIESRYSLLSGEPSEGEVLDTDASGGLISVQSGSEGGNSFAGPQGGEGYMSDILLSTARHFANEFLKHIQGLCIPFFLHQRNQLVEAICRATSFGVDCSFFVSQMDDLIQLIDDFQALSCSAKKGAAIQLFENQLSSIDSELACRLARLNTIEGELRIMAQAEGELVAERAEVWQAFNSVNEELSRLASERQLLQVEAAVLKEAEAKSQQIKAELQEKIGHTGQEITEIKAALQTGNDNQEQLLERLGIYLRSLQMWD</sequence>
<protein>
    <submittedName>
        <fullName evidence="1">Uncharacterized protein</fullName>
    </submittedName>
</protein>
<dbReference type="Proteomes" id="UP001234297">
    <property type="component" value="Chromosome 2"/>
</dbReference>
<evidence type="ECO:0000313" key="1">
    <source>
        <dbReference type="EMBL" id="KAJ8645934.1"/>
    </source>
</evidence>
<keyword evidence="2" id="KW-1185">Reference proteome</keyword>
<gene>
    <name evidence="1" type="ORF">MRB53_007682</name>
</gene>
<evidence type="ECO:0000313" key="2">
    <source>
        <dbReference type="Proteomes" id="UP001234297"/>
    </source>
</evidence>
<name>A0ACC2MJX4_PERAE</name>
<comment type="caution">
    <text evidence="1">The sequence shown here is derived from an EMBL/GenBank/DDBJ whole genome shotgun (WGS) entry which is preliminary data.</text>
</comment>
<dbReference type="EMBL" id="CM056810">
    <property type="protein sequence ID" value="KAJ8645934.1"/>
    <property type="molecule type" value="Genomic_DNA"/>
</dbReference>